<dbReference type="EMBL" id="JAWDEY010000004">
    <property type="protein sequence ID" value="KAK6590741.1"/>
    <property type="molecule type" value="Genomic_DNA"/>
</dbReference>
<feature type="domain" description="TFIIS N-terminal" evidence="4">
    <location>
        <begin position="187"/>
        <end position="264"/>
    </location>
</feature>
<dbReference type="PANTHER" id="PTHR46010:SF1">
    <property type="entry name" value="PROTEIN IWS1 HOMOLOG"/>
    <property type="match status" value="1"/>
</dbReference>
<dbReference type="InterPro" id="IPR035441">
    <property type="entry name" value="TFIIS/LEDGF_dom_sf"/>
</dbReference>
<comment type="caution">
    <text evidence="5">The sequence shown here is derived from an EMBL/GenBank/DDBJ whole genome shotgun (WGS) entry which is preliminary data.</text>
</comment>
<dbReference type="PROSITE" id="PS51319">
    <property type="entry name" value="TFIIS_N"/>
    <property type="match status" value="1"/>
</dbReference>
<evidence type="ECO:0000256" key="2">
    <source>
        <dbReference type="PROSITE-ProRule" id="PRU00649"/>
    </source>
</evidence>
<dbReference type="SUPFAM" id="SSF47676">
    <property type="entry name" value="Conserved domain common to transcription factors TFIIS, elongin A, CRSP70"/>
    <property type="match status" value="1"/>
</dbReference>
<dbReference type="AlphaFoldDB" id="A0AAV9Y1C5"/>
<accession>A0AAV9Y1C5</accession>
<feature type="region of interest" description="Disordered" evidence="3">
    <location>
        <begin position="1"/>
        <end position="31"/>
    </location>
</feature>
<dbReference type="InterPro" id="IPR017923">
    <property type="entry name" value="TFIIS_N"/>
</dbReference>
<keyword evidence="6" id="KW-1185">Reference proteome</keyword>
<dbReference type="GO" id="GO:0005634">
    <property type="term" value="C:nucleus"/>
    <property type="evidence" value="ECO:0007669"/>
    <property type="project" value="UniProtKB-SubCell"/>
</dbReference>
<dbReference type="Gene3D" id="1.20.930.10">
    <property type="entry name" value="Conserved domain common to transcription factors TFIIS, elongin A, CRSP70"/>
    <property type="match status" value="1"/>
</dbReference>
<comment type="subcellular location">
    <subcellularLocation>
        <location evidence="2">Nucleus</location>
    </subcellularLocation>
</comment>
<keyword evidence="2" id="KW-0539">Nucleus</keyword>
<protein>
    <submittedName>
        <fullName evidence="5">Iwsip-like protein</fullName>
    </submittedName>
</protein>
<organism evidence="5 6">
    <name type="scientific">Cryptosporidium xiaoi</name>
    <dbReference type="NCBI Taxonomy" id="659607"/>
    <lineage>
        <taxon>Eukaryota</taxon>
        <taxon>Sar</taxon>
        <taxon>Alveolata</taxon>
        <taxon>Apicomplexa</taxon>
        <taxon>Conoidasida</taxon>
        <taxon>Coccidia</taxon>
        <taxon>Eucoccidiorida</taxon>
        <taxon>Eimeriorina</taxon>
        <taxon>Cryptosporidiidae</taxon>
        <taxon>Cryptosporidium</taxon>
    </lineage>
</organism>
<reference evidence="5 6" key="1">
    <citation type="submission" date="2023-10" db="EMBL/GenBank/DDBJ databases">
        <title>Comparative genomics analysis reveals potential genetic determinants of host preference in Cryptosporidium xiaoi.</title>
        <authorList>
            <person name="Xiao L."/>
            <person name="Li J."/>
        </authorList>
    </citation>
    <scope>NUCLEOTIDE SEQUENCE [LARGE SCALE GENOMIC DNA]</scope>
    <source>
        <strain evidence="5 6">52996</strain>
    </source>
</reference>
<evidence type="ECO:0000256" key="3">
    <source>
        <dbReference type="SAM" id="MobiDB-lite"/>
    </source>
</evidence>
<feature type="compositionally biased region" description="Basic and acidic residues" evidence="3">
    <location>
        <begin position="1"/>
        <end position="15"/>
    </location>
</feature>
<evidence type="ECO:0000313" key="6">
    <source>
        <dbReference type="Proteomes" id="UP001311799"/>
    </source>
</evidence>
<dbReference type="GO" id="GO:0016973">
    <property type="term" value="P:poly(A)+ mRNA export from nucleus"/>
    <property type="evidence" value="ECO:0007669"/>
    <property type="project" value="TreeGrafter"/>
</dbReference>
<comment type="similarity">
    <text evidence="1">Belongs to the IWS1 family.</text>
</comment>
<dbReference type="Pfam" id="PF08711">
    <property type="entry name" value="Med26"/>
    <property type="match status" value="1"/>
</dbReference>
<dbReference type="InterPro" id="IPR051037">
    <property type="entry name" value="RNAPII_TF_IWS1"/>
</dbReference>
<evidence type="ECO:0000259" key="4">
    <source>
        <dbReference type="PROSITE" id="PS51319"/>
    </source>
</evidence>
<gene>
    <name evidence="5" type="ORF">RS030_132085</name>
</gene>
<evidence type="ECO:0000256" key="1">
    <source>
        <dbReference type="ARBA" id="ARBA00037992"/>
    </source>
</evidence>
<evidence type="ECO:0000313" key="5">
    <source>
        <dbReference type="EMBL" id="KAK6590741.1"/>
    </source>
</evidence>
<proteinExistence type="inferred from homology"/>
<dbReference type="Proteomes" id="UP001311799">
    <property type="component" value="Unassembled WGS sequence"/>
</dbReference>
<name>A0AAV9Y1C5_9CRYT</name>
<sequence>MDKENTTCKEPDSKSSSDFNFEESYPETKRDGFLHYSDTRLGVEKKKQKTDLNAPTIVKNPLFNENKAQLDEFLVNDESSEFDEDDIIPVEGGISSSDDNTNKTKDVSKKFGVNRRKNNSGRQISEIEIRDKVRNFIQRMNEAASDDEKAYQDGKKAMFKLKMVDEVCEKASMSNWTTFFISEGIVDVLCRWLKPFSDGTLPNLSIRSSILKLICNMPLTEEDIISTEIGKVVCELWKNPAEIHENRQMIRSLIQRWMKLISKTKHSESVEFNGGSVSPLNKEFDYRVKESKPENSALHVEPRTARIPITTGYHFKITPQNDESSIQTDIQASVEKQMGIMSKKSRNRTKHAMRVSLEGRGL</sequence>
<dbReference type="PANTHER" id="PTHR46010">
    <property type="entry name" value="PROTEIN IWS1 HOMOLOG"/>
    <property type="match status" value="1"/>
</dbReference>